<dbReference type="EMBL" id="UEGS01000001">
    <property type="protein sequence ID" value="SRX80621.1"/>
    <property type="molecule type" value="Genomic_DNA"/>
</dbReference>
<evidence type="ECO:0000313" key="2">
    <source>
        <dbReference type="Proteomes" id="UP000252008"/>
    </source>
</evidence>
<accession>A0A375YHN0</accession>
<proteinExistence type="predicted"/>
<gene>
    <name evidence="1" type="ORF">MPP7335_02365</name>
</gene>
<reference evidence="1 2" key="1">
    <citation type="submission" date="2018-05" db="EMBL/GenBank/DDBJ databases">
        <authorList>
            <consortium name="IHU Genomes"/>
        </authorList>
    </citation>
    <scope>NUCLEOTIDE SEQUENCE [LARGE SCALE GENOMIC DNA]</scope>
    <source>
        <strain evidence="1 2">P7335</strain>
    </source>
</reference>
<name>A0A375YHN0_MYCPF</name>
<sequence length="76" mass="8804">MHEAISWAHRAISDYTLRAAFNLLIRLRPYFQISINKLDPYDWGSVFFSGIDGMPLMDNVLFTAAVKRFTGRTNHK</sequence>
<evidence type="ECO:0000313" key="1">
    <source>
        <dbReference type="EMBL" id="SRX80621.1"/>
    </source>
</evidence>
<organism evidence="1 2">
    <name type="scientific">Mycolicibacterium parafortuitum</name>
    <name type="common">Mycobacterium parafortuitum</name>
    <dbReference type="NCBI Taxonomy" id="39692"/>
    <lineage>
        <taxon>Bacteria</taxon>
        <taxon>Bacillati</taxon>
        <taxon>Actinomycetota</taxon>
        <taxon>Actinomycetes</taxon>
        <taxon>Mycobacteriales</taxon>
        <taxon>Mycobacteriaceae</taxon>
        <taxon>Mycolicibacterium</taxon>
    </lineage>
</organism>
<dbReference type="Proteomes" id="UP000252008">
    <property type="component" value="Unassembled WGS sequence"/>
</dbReference>
<keyword evidence="2" id="KW-1185">Reference proteome</keyword>
<dbReference type="AlphaFoldDB" id="A0A375YHN0"/>
<protein>
    <submittedName>
        <fullName evidence="1">Uncharacterized protein</fullName>
    </submittedName>
</protein>